<organism evidence="2 3">
    <name type="scientific">Vasconcelosia minhoensis LEGE 07310</name>
    <dbReference type="NCBI Taxonomy" id="915328"/>
    <lineage>
        <taxon>Bacteria</taxon>
        <taxon>Bacillati</taxon>
        <taxon>Cyanobacteriota</taxon>
        <taxon>Cyanophyceae</taxon>
        <taxon>Nodosilineales</taxon>
        <taxon>Cymatolegaceae</taxon>
        <taxon>Vasconcelosia</taxon>
        <taxon>Vasconcelosia minhoensis</taxon>
    </lineage>
</organism>
<name>A0A8J7AGK1_9CYAN</name>
<dbReference type="InterPro" id="IPR007367">
    <property type="entry name" value="DUF433"/>
</dbReference>
<dbReference type="Proteomes" id="UP000636505">
    <property type="component" value="Unassembled WGS sequence"/>
</dbReference>
<dbReference type="AlphaFoldDB" id="A0A8J7AGK1"/>
<feature type="coiled-coil region" evidence="1">
    <location>
        <begin position="64"/>
        <end position="91"/>
    </location>
</feature>
<dbReference type="RefSeq" id="WP_193908939.1">
    <property type="nucleotide sequence ID" value="NZ_JADEXG010000039.1"/>
</dbReference>
<comment type="caution">
    <text evidence="2">The sequence shown here is derived from an EMBL/GenBank/DDBJ whole genome shotgun (WGS) entry which is preliminary data.</text>
</comment>
<keyword evidence="3" id="KW-1185">Reference proteome</keyword>
<protein>
    <submittedName>
        <fullName evidence="2">DUF433 domain-containing protein</fullName>
    </submittedName>
</protein>
<dbReference type="Gene3D" id="1.10.10.10">
    <property type="entry name" value="Winged helix-like DNA-binding domain superfamily/Winged helix DNA-binding domain"/>
    <property type="match status" value="1"/>
</dbReference>
<dbReference type="InterPro" id="IPR036388">
    <property type="entry name" value="WH-like_DNA-bd_sf"/>
</dbReference>
<reference evidence="2" key="1">
    <citation type="submission" date="2020-10" db="EMBL/GenBank/DDBJ databases">
        <authorList>
            <person name="Castelo-Branco R."/>
            <person name="Eusebio N."/>
            <person name="Adriana R."/>
            <person name="Vieira A."/>
            <person name="Brugerolle De Fraissinette N."/>
            <person name="Rezende De Castro R."/>
            <person name="Schneider M.P."/>
            <person name="Vasconcelos V."/>
            <person name="Leao P.N."/>
        </authorList>
    </citation>
    <scope>NUCLEOTIDE SEQUENCE</scope>
    <source>
        <strain evidence="2">LEGE 07310</strain>
    </source>
</reference>
<proteinExistence type="predicted"/>
<evidence type="ECO:0000256" key="1">
    <source>
        <dbReference type="SAM" id="Coils"/>
    </source>
</evidence>
<dbReference type="PANTHER" id="PTHR34849">
    <property type="entry name" value="SSL5025 PROTEIN"/>
    <property type="match status" value="1"/>
</dbReference>
<dbReference type="Pfam" id="PF04255">
    <property type="entry name" value="DUF433"/>
    <property type="match status" value="1"/>
</dbReference>
<gene>
    <name evidence="2" type="ORF">IQ241_15900</name>
</gene>
<dbReference type="PANTHER" id="PTHR34849:SF1">
    <property type="entry name" value="SLR0770 PROTEIN"/>
    <property type="match status" value="1"/>
</dbReference>
<evidence type="ECO:0000313" key="3">
    <source>
        <dbReference type="Proteomes" id="UP000636505"/>
    </source>
</evidence>
<evidence type="ECO:0000313" key="2">
    <source>
        <dbReference type="EMBL" id="MBE9078761.1"/>
    </source>
</evidence>
<dbReference type="SUPFAM" id="SSF46689">
    <property type="entry name" value="Homeodomain-like"/>
    <property type="match status" value="1"/>
</dbReference>
<sequence length="115" mass="13053">MALSILAESAPLTTNPHGVVCVGGTRVTLDTVVAVFKQGSTAEEIVYRYPSLRLGDVYASIAFYLNHQEDVEEYLQQRQQQAQEIRQINEARFDPQGLRDRLLARRIERQAWSSC</sequence>
<keyword evidence="1" id="KW-0175">Coiled coil</keyword>
<dbReference type="InterPro" id="IPR009057">
    <property type="entry name" value="Homeodomain-like_sf"/>
</dbReference>
<dbReference type="EMBL" id="JADEXG010000039">
    <property type="protein sequence ID" value="MBE9078761.1"/>
    <property type="molecule type" value="Genomic_DNA"/>
</dbReference>
<accession>A0A8J7AGK1</accession>